<dbReference type="SUPFAM" id="SSF88659">
    <property type="entry name" value="Sigma3 and sigma4 domains of RNA polymerase sigma factors"/>
    <property type="match status" value="1"/>
</dbReference>
<dbReference type="Pfam" id="PF04542">
    <property type="entry name" value="Sigma70_r2"/>
    <property type="match status" value="1"/>
</dbReference>
<keyword evidence="2" id="KW-0805">Transcription regulation</keyword>
<dbReference type="SUPFAM" id="SSF88946">
    <property type="entry name" value="Sigma2 domain of RNA polymerase sigma factors"/>
    <property type="match status" value="1"/>
</dbReference>
<reference evidence="8" key="2">
    <citation type="submission" date="2020-09" db="EMBL/GenBank/DDBJ databases">
        <authorList>
            <person name="Sun Q."/>
            <person name="Zhou Y."/>
        </authorList>
    </citation>
    <scope>NUCLEOTIDE SEQUENCE</scope>
    <source>
        <strain evidence="8">CGMCC 1.15085</strain>
    </source>
</reference>
<comment type="caution">
    <text evidence="8">The sequence shown here is derived from an EMBL/GenBank/DDBJ whole genome shotgun (WGS) entry which is preliminary data.</text>
</comment>
<keyword evidence="3" id="KW-0731">Sigma factor</keyword>
<dbReference type="Gene3D" id="1.10.1740.10">
    <property type="match status" value="1"/>
</dbReference>
<dbReference type="InterPro" id="IPR007627">
    <property type="entry name" value="RNA_pol_sigma70_r2"/>
</dbReference>
<feature type="domain" description="RNA polymerase sigma factor 70 region 4 type 2" evidence="7">
    <location>
        <begin position="126"/>
        <end position="178"/>
    </location>
</feature>
<dbReference type="AlphaFoldDB" id="A0A916TAG3"/>
<dbReference type="InterPro" id="IPR036388">
    <property type="entry name" value="WH-like_DNA-bd_sf"/>
</dbReference>
<keyword evidence="5" id="KW-0804">Transcription</keyword>
<evidence type="ECO:0000259" key="6">
    <source>
        <dbReference type="Pfam" id="PF04542"/>
    </source>
</evidence>
<evidence type="ECO:0000313" key="8">
    <source>
        <dbReference type="EMBL" id="GGB36231.1"/>
    </source>
</evidence>
<comment type="similarity">
    <text evidence="1">Belongs to the sigma-70 factor family. ECF subfamily.</text>
</comment>
<dbReference type="Gene3D" id="1.10.10.10">
    <property type="entry name" value="Winged helix-like DNA-binding domain superfamily/Winged helix DNA-binding domain"/>
    <property type="match status" value="1"/>
</dbReference>
<protein>
    <submittedName>
        <fullName evidence="8">DNA-directed RNA polymerase sigma-70 factor</fullName>
    </submittedName>
</protein>
<sequence length="196" mass="22009">MSETHEFDADLVRRIGSDPDVFEAFYREHVTAVERFVTRRVNDPHLAADLVVDVFLAAIDTANSYRPNRGSPLGWLYGVARHVVARELGRRARERAVVRRVGGRRLLTPESQARLEERIDAERQSRALYAAMAELREDDRALLELVAIDGLSVAEAARTLGLRPGTARVQLHRSRQRLRASLTDPNPVPLPLEASS</sequence>
<name>A0A916TAG3_9MICO</name>
<evidence type="ECO:0000256" key="4">
    <source>
        <dbReference type="ARBA" id="ARBA00023125"/>
    </source>
</evidence>
<dbReference type="GO" id="GO:0016987">
    <property type="term" value="F:sigma factor activity"/>
    <property type="evidence" value="ECO:0007669"/>
    <property type="project" value="UniProtKB-KW"/>
</dbReference>
<evidence type="ECO:0000259" key="7">
    <source>
        <dbReference type="Pfam" id="PF08281"/>
    </source>
</evidence>
<dbReference type="GO" id="GO:0003677">
    <property type="term" value="F:DNA binding"/>
    <property type="evidence" value="ECO:0007669"/>
    <property type="project" value="UniProtKB-KW"/>
</dbReference>
<dbReference type="GO" id="GO:0000428">
    <property type="term" value="C:DNA-directed RNA polymerase complex"/>
    <property type="evidence" value="ECO:0007669"/>
    <property type="project" value="UniProtKB-KW"/>
</dbReference>
<dbReference type="PANTHER" id="PTHR43133">
    <property type="entry name" value="RNA POLYMERASE ECF-TYPE SIGMA FACTO"/>
    <property type="match status" value="1"/>
</dbReference>
<dbReference type="InterPro" id="IPR013324">
    <property type="entry name" value="RNA_pol_sigma_r3/r4-like"/>
</dbReference>
<dbReference type="InterPro" id="IPR039425">
    <property type="entry name" value="RNA_pol_sigma-70-like"/>
</dbReference>
<dbReference type="RefSeq" id="WP_188837703.1">
    <property type="nucleotide sequence ID" value="NZ_BMHI01000004.1"/>
</dbReference>
<proteinExistence type="inferred from homology"/>
<dbReference type="NCBIfam" id="TIGR02937">
    <property type="entry name" value="sigma70-ECF"/>
    <property type="match status" value="1"/>
</dbReference>
<gene>
    <name evidence="8" type="primary">rpoE</name>
    <name evidence="8" type="ORF">GCM10011492_28710</name>
</gene>
<evidence type="ECO:0000256" key="1">
    <source>
        <dbReference type="ARBA" id="ARBA00010641"/>
    </source>
</evidence>
<keyword evidence="9" id="KW-1185">Reference proteome</keyword>
<dbReference type="Pfam" id="PF08281">
    <property type="entry name" value="Sigma70_r4_2"/>
    <property type="match status" value="1"/>
</dbReference>
<dbReference type="Proteomes" id="UP000636793">
    <property type="component" value="Unassembled WGS sequence"/>
</dbReference>
<organism evidence="8 9">
    <name type="scientific">Flexivirga endophytica</name>
    <dbReference type="NCBI Taxonomy" id="1849103"/>
    <lineage>
        <taxon>Bacteria</taxon>
        <taxon>Bacillati</taxon>
        <taxon>Actinomycetota</taxon>
        <taxon>Actinomycetes</taxon>
        <taxon>Micrococcales</taxon>
        <taxon>Dermacoccaceae</taxon>
        <taxon>Flexivirga</taxon>
    </lineage>
</organism>
<dbReference type="PANTHER" id="PTHR43133:SF8">
    <property type="entry name" value="RNA POLYMERASE SIGMA FACTOR HI_1459-RELATED"/>
    <property type="match status" value="1"/>
</dbReference>
<dbReference type="InterPro" id="IPR014284">
    <property type="entry name" value="RNA_pol_sigma-70_dom"/>
</dbReference>
<reference evidence="8" key="1">
    <citation type="journal article" date="2014" name="Int. J. Syst. Evol. Microbiol.">
        <title>Complete genome sequence of Corynebacterium casei LMG S-19264T (=DSM 44701T), isolated from a smear-ripened cheese.</title>
        <authorList>
            <consortium name="US DOE Joint Genome Institute (JGI-PGF)"/>
            <person name="Walter F."/>
            <person name="Albersmeier A."/>
            <person name="Kalinowski J."/>
            <person name="Ruckert C."/>
        </authorList>
    </citation>
    <scope>NUCLEOTIDE SEQUENCE</scope>
    <source>
        <strain evidence="8">CGMCC 1.15085</strain>
    </source>
</reference>
<accession>A0A916TAG3</accession>
<dbReference type="InterPro" id="IPR013325">
    <property type="entry name" value="RNA_pol_sigma_r2"/>
</dbReference>
<evidence type="ECO:0000256" key="3">
    <source>
        <dbReference type="ARBA" id="ARBA00023082"/>
    </source>
</evidence>
<keyword evidence="8" id="KW-0240">DNA-directed RNA polymerase</keyword>
<feature type="domain" description="RNA polymerase sigma-70 region 2" evidence="6">
    <location>
        <begin position="25"/>
        <end position="93"/>
    </location>
</feature>
<keyword evidence="4" id="KW-0238">DNA-binding</keyword>
<dbReference type="EMBL" id="BMHI01000004">
    <property type="protein sequence ID" value="GGB36231.1"/>
    <property type="molecule type" value="Genomic_DNA"/>
</dbReference>
<dbReference type="GO" id="GO:0006352">
    <property type="term" value="P:DNA-templated transcription initiation"/>
    <property type="evidence" value="ECO:0007669"/>
    <property type="project" value="InterPro"/>
</dbReference>
<evidence type="ECO:0000256" key="2">
    <source>
        <dbReference type="ARBA" id="ARBA00023015"/>
    </source>
</evidence>
<dbReference type="InterPro" id="IPR013249">
    <property type="entry name" value="RNA_pol_sigma70_r4_t2"/>
</dbReference>
<evidence type="ECO:0000256" key="5">
    <source>
        <dbReference type="ARBA" id="ARBA00023163"/>
    </source>
</evidence>
<evidence type="ECO:0000313" key="9">
    <source>
        <dbReference type="Proteomes" id="UP000636793"/>
    </source>
</evidence>